<keyword evidence="1" id="KW-1133">Transmembrane helix</keyword>
<evidence type="ECO:0000256" key="1">
    <source>
        <dbReference type="SAM" id="Phobius"/>
    </source>
</evidence>
<feature type="transmembrane region" description="Helical" evidence="1">
    <location>
        <begin position="20"/>
        <end position="39"/>
    </location>
</feature>
<name>A0A328BCD5_9BACT</name>
<reference evidence="3" key="1">
    <citation type="submission" date="2018-05" db="EMBL/GenBank/DDBJ databases">
        <authorList>
            <person name="Nie L."/>
        </authorList>
    </citation>
    <scope>NUCLEOTIDE SEQUENCE [LARGE SCALE GENOMIC DNA]</scope>
    <source>
        <strain evidence="3">NL</strain>
    </source>
</reference>
<comment type="caution">
    <text evidence="2">The sequence shown here is derived from an EMBL/GenBank/DDBJ whole genome shotgun (WGS) entry which is preliminary data.</text>
</comment>
<keyword evidence="1" id="KW-0812">Transmembrane</keyword>
<accession>A0A328BCD5</accession>
<proteinExistence type="predicted"/>
<keyword evidence="3" id="KW-1185">Reference proteome</keyword>
<dbReference type="AlphaFoldDB" id="A0A328BCD5"/>
<gene>
    <name evidence="2" type="ORF">DLM85_18410</name>
</gene>
<protein>
    <submittedName>
        <fullName evidence="2">Uncharacterized protein</fullName>
    </submittedName>
</protein>
<dbReference type="EMBL" id="QHKM01000006">
    <property type="protein sequence ID" value="RAK64657.1"/>
    <property type="molecule type" value="Genomic_DNA"/>
</dbReference>
<keyword evidence="1" id="KW-0472">Membrane</keyword>
<sequence length="74" mass="8169">MSLRHTAEFPARIRAGAWRFNGIVWGLRLVDGLAVAVMLGRYAALMPLMILLPVTGIGLVSRYWPCSLSGYTSF</sequence>
<evidence type="ECO:0000313" key="2">
    <source>
        <dbReference type="EMBL" id="RAK64657.1"/>
    </source>
</evidence>
<dbReference type="Proteomes" id="UP000248553">
    <property type="component" value="Unassembled WGS sequence"/>
</dbReference>
<organism evidence="2 3">
    <name type="scientific">Hymenobacter edaphi</name>
    <dbReference type="NCBI Taxonomy" id="2211146"/>
    <lineage>
        <taxon>Bacteria</taxon>
        <taxon>Pseudomonadati</taxon>
        <taxon>Bacteroidota</taxon>
        <taxon>Cytophagia</taxon>
        <taxon>Cytophagales</taxon>
        <taxon>Hymenobacteraceae</taxon>
        <taxon>Hymenobacter</taxon>
    </lineage>
</organism>
<feature type="transmembrane region" description="Helical" evidence="1">
    <location>
        <begin position="45"/>
        <end position="64"/>
    </location>
</feature>
<evidence type="ECO:0000313" key="3">
    <source>
        <dbReference type="Proteomes" id="UP000248553"/>
    </source>
</evidence>